<feature type="region of interest" description="Disordered" evidence="1">
    <location>
        <begin position="185"/>
        <end position="226"/>
    </location>
</feature>
<feature type="region of interest" description="Disordered" evidence="1">
    <location>
        <begin position="124"/>
        <end position="147"/>
    </location>
</feature>
<feature type="region of interest" description="Disordered" evidence="1">
    <location>
        <begin position="238"/>
        <end position="337"/>
    </location>
</feature>
<keyword evidence="3" id="KW-1185">Reference proteome</keyword>
<dbReference type="Proteomes" id="UP000249464">
    <property type="component" value="Unassembled WGS sequence"/>
</dbReference>
<feature type="compositionally biased region" description="Basic residues" evidence="1">
    <location>
        <begin position="1"/>
        <end position="10"/>
    </location>
</feature>
<feature type="compositionally biased region" description="Low complexity" evidence="1">
    <location>
        <begin position="550"/>
        <end position="560"/>
    </location>
</feature>
<organism evidence="2 3">
    <name type="scientific">Microbotryum silenes-dioicae</name>
    <dbReference type="NCBI Taxonomy" id="796604"/>
    <lineage>
        <taxon>Eukaryota</taxon>
        <taxon>Fungi</taxon>
        <taxon>Dikarya</taxon>
        <taxon>Basidiomycota</taxon>
        <taxon>Pucciniomycotina</taxon>
        <taxon>Microbotryomycetes</taxon>
        <taxon>Microbotryales</taxon>
        <taxon>Microbotryaceae</taxon>
        <taxon>Microbotryum</taxon>
    </lineage>
</organism>
<feature type="compositionally biased region" description="Basic and acidic residues" evidence="1">
    <location>
        <begin position="189"/>
        <end position="210"/>
    </location>
</feature>
<feature type="region of interest" description="Disordered" evidence="1">
    <location>
        <begin position="613"/>
        <end position="661"/>
    </location>
</feature>
<feature type="region of interest" description="Disordered" evidence="1">
    <location>
        <begin position="1"/>
        <end position="95"/>
    </location>
</feature>
<evidence type="ECO:0000256" key="1">
    <source>
        <dbReference type="SAM" id="MobiDB-lite"/>
    </source>
</evidence>
<dbReference type="AlphaFoldDB" id="A0A2X0P577"/>
<feature type="compositionally biased region" description="Low complexity" evidence="1">
    <location>
        <begin position="573"/>
        <end position="582"/>
    </location>
</feature>
<feature type="compositionally biased region" description="Low complexity" evidence="1">
    <location>
        <begin position="38"/>
        <end position="63"/>
    </location>
</feature>
<dbReference type="EMBL" id="FQNC01000046">
    <property type="protein sequence ID" value="SGY70022.1"/>
    <property type="molecule type" value="Genomic_DNA"/>
</dbReference>
<reference evidence="2 3" key="1">
    <citation type="submission" date="2016-11" db="EMBL/GenBank/DDBJ databases">
        <authorList>
            <person name="Jaros S."/>
            <person name="Januszkiewicz K."/>
            <person name="Wedrychowicz H."/>
        </authorList>
    </citation>
    <scope>NUCLEOTIDE SEQUENCE [LARGE SCALE GENOMIC DNA]</scope>
</reference>
<feature type="compositionally biased region" description="Low complexity" evidence="1">
    <location>
        <begin position="413"/>
        <end position="423"/>
    </location>
</feature>
<feature type="compositionally biased region" description="Low complexity" evidence="1">
    <location>
        <begin position="326"/>
        <end position="337"/>
    </location>
</feature>
<feature type="compositionally biased region" description="Polar residues" evidence="1">
    <location>
        <begin position="512"/>
        <end position="523"/>
    </location>
</feature>
<feature type="compositionally biased region" description="Polar residues" evidence="1">
    <location>
        <begin position="486"/>
        <end position="499"/>
    </location>
</feature>
<proteinExistence type="predicted"/>
<accession>A0A2X0P577</accession>
<sequence length="661" mass="70903">MVNNISHRRPSLPLVDGATARHASDAPGRPSPSINFVTTTSRTDSIPSRSSSHASSSRSDSLSQLDHGEGAATNHPTSAVRTRTHRTGSAPPNRMRKSALARIMNMEGLESQIHVDPMRSDSLRHFDSATSGASGSWQGGDSELTDGRRTCSTLIDTVHPQPFPDASRSPHSKFKALLGRGAHLSLEPRQQHDPPSRSPRGDDAPRRPEMSRTVSEPGLKGRHGRAKSVSALFGLASSQEDGIPPLPKGSHRPDAQSESVPELSTPVKTPAARPPSSWIRQRLRPSSSSLSLGTSRKSPSLSNSVNPNRTVGLPSTPSSTSVHTIQSSAQSQSSTAQSWQSKSDFGFIKALGSFVAGRLQTKVDDPISDEELLRWRKPTLERDRAPGELGVNERFLTNSELGSSGREYRESSRASSLSNLQSRETTEEEILVIGKSGRSGVKSTSMVSRTTRQELSAMPSSIMGVCHFQESETRTCWADSAVPLKSSHSNNHMQHSTCRSRFGDEQMGMRSGSKTSYPATSSPYLIENRPLRSPRSSPCLPRSKSTGMEAASQLAASLSLHTPSKSRPPPLPLGLAPRPAAAPRRKPPTGRMSTPTVGEARRIISNEAWEQVSLSARKTHSTRSVSASSAASPPLTPSSSSRTTANEISVVGVQHASSVTT</sequence>
<feature type="region of interest" description="Disordered" evidence="1">
    <location>
        <begin position="486"/>
        <end position="598"/>
    </location>
</feature>
<feature type="compositionally biased region" description="Low complexity" evidence="1">
    <location>
        <begin position="531"/>
        <end position="543"/>
    </location>
</feature>
<feature type="compositionally biased region" description="Low complexity" evidence="1">
    <location>
        <begin position="622"/>
        <end position="645"/>
    </location>
</feature>
<feature type="compositionally biased region" description="Low complexity" evidence="1">
    <location>
        <begin position="284"/>
        <end position="300"/>
    </location>
</feature>
<evidence type="ECO:0000313" key="3">
    <source>
        <dbReference type="Proteomes" id="UP000249464"/>
    </source>
</evidence>
<evidence type="ECO:0000313" key="2">
    <source>
        <dbReference type="EMBL" id="SGY70022.1"/>
    </source>
</evidence>
<protein>
    <submittedName>
        <fullName evidence="2">BQ5605_C004g03091 protein</fullName>
    </submittedName>
</protein>
<gene>
    <name evidence="2" type="primary">BQ5605_C004g03091</name>
    <name evidence="2" type="ORF">BQ5605_C004G03091</name>
</gene>
<name>A0A2X0P577_9BASI</name>
<feature type="region of interest" description="Disordered" evidence="1">
    <location>
        <begin position="402"/>
        <end position="428"/>
    </location>
</feature>
<feature type="compositionally biased region" description="Polar residues" evidence="1">
    <location>
        <begin position="301"/>
        <end position="325"/>
    </location>
</feature>